<organism evidence="1">
    <name type="scientific">Anguilla anguilla</name>
    <name type="common">European freshwater eel</name>
    <name type="synonym">Muraena anguilla</name>
    <dbReference type="NCBI Taxonomy" id="7936"/>
    <lineage>
        <taxon>Eukaryota</taxon>
        <taxon>Metazoa</taxon>
        <taxon>Chordata</taxon>
        <taxon>Craniata</taxon>
        <taxon>Vertebrata</taxon>
        <taxon>Euteleostomi</taxon>
        <taxon>Actinopterygii</taxon>
        <taxon>Neopterygii</taxon>
        <taxon>Teleostei</taxon>
        <taxon>Anguilliformes</taxon>
        <taxon>Anguillidae</taxon>
        <taxon>Anguilla</taxon>
    </lineage>
</organism>
<accession>A0A0E9WVG7</accession>
<reference evidence="1" key="2">
    <citation type="journal article" date="2015" name="Fish Shellfish Immunol.">
        <title>Early steps in the European eel (Anguilla anguilla)-Vibrio vulnificus interaction in the gills: Role of the RtxA13 toxin.</title>
        <authorList>
            <person name="Callol A."/>
            <person name="Pajuelo D."/>
            <person name="Ebbesson L."/>
            <person name="Teles M."/>
            <person name="MacKenzie S."/>
            <person name="Amaro C."/>
        </authorList>
    </citation>
    <scope>NUCLEOTIDE SEQUENCE</scope>
</reference>
<name>A0A0E9WVG7_ANGAN</name>
<sequence length="56" mass="6779">MWFSFMHNMTLVINKPSCYVLYNNKYIHYLFFIVTIGQIQTNDSHLLSLSKKCWVF</sequence>
<protein>
    <submittedName>
        <fullName evidence="1">Uncharacterized protein</fullName>
    </submittedName>
</protein>
<dbReference type="EMBL" id="GBXM01014180">
    <property type="protein sequence ID" value="JAH94397.1"/>
    <property type="molecule type" value="Transcribed_RNA"/>
</dbReference>
<dbReference type="AlphaFoldDB" id="A0A0E9WVG7"/>
<reference evidence="1" key="1">
    <citation type="submission" date="2014-11" db="EMBL/GenBank/DDBJ databases">
        <authorList>
            <person name="Amaro Gonzalez C."/>
        </authorList>
    </citation>
    <scope>NUCLEOTIDE SEQUENCE</scope>
</reference>
<evidence type="ECO:0000313" key="1">
    <source>
        <dbReference type="EMBL" id="JAH94397.1"/>
    </source>
</evidence>
<proteinExistence type="predicted"/>